<comment type="caution">
    <text evidence="2">The sequence shown here is derived from an EMBL/GenBank/DDBJ whole genome shotgun (WGS) entry which is preliminary data.</text>
</comment>
<evidence type="ECO:0000313" key="3">
    <source>
        <dbReference type="Proteomes" id="UP001175271"/>
    </source>
</evidence>
<sequence length="73" mass="7948">MAAVALNGEVTVAALVRSLMSSTDVLEARFRFCSGATTSFRAIVAPRASRAAQKTRRRRTVHAQCNAREDPEL</sequence>
<reference evidence="2" key="1">
    <citation type="submission" date="2023-06" db="EMBL/GenBank/DDBJ databases">
        <title>Genomic analysis of the entomopathogenic nematode Steinernema hermaphroditum.</title>
        <authorList>
            <person name="Schwarz E.M."/>
            <person name="Heppert J.K."/>
            <person name="Baniya A."/>
            <person name="Schwartz H.T."/>
            <person name="Tan C.-H."/>
            <person name="Antoshechkin I."/>
            <person name="Sternberg P.W."/>
            <person name="Goodrich-Blair H."/>
            <person name="Dillman A.R."/>
        </authorList>
    </citation>
    <scope>NUCLEOTIDE SEQUENCE</scope>
    <source>
        <strain evidence="2">PS9179</strain>
        <tissue evidence="2">Whole animal</tissue>
    </source>
</reference>
<dbReference type="AlphaFoldDB" id="A0AA39HUU2"/>
<proteinExistence type="predicted"/>
<dbReference type="Proteomes" id="UP001175271">
    <property type="component" value="Unassembled WGS sequence"/>
</dbReference>
<evidence type="ECO:0000313" key="2">
    <source>
        <dbReference type="EMBL" id="KAK0411779.1"/>
    </source>
</evidence>
<protein>
    <submittedName>
        <fullName evidence="2">Uncharacterized protein</fullName>
    </submittedName>
</protein>
<organism evidence="2 3">
    <name type="scientific">Steinernema hermaphroditum</name>
    <dbReference type="NCBI Taxonomy" id="289476"/>
    <lineage>
        <taxon>Eukaryota</taxon>
        <taxon>Metazoa</taxon>
        <taxon>Ecdysozoa</taxon>
        <taxon>Nematoda</taxon>
        <taxon>Chromadorea</taxon>
        <taxon>Rhabditida</taxon>
        <taxon>Tylenchina</taxon>
        <taxon>Panagrolaimomorpha</taxon>
        <taxon>Strongyloidoidea</taxon>
        <taxon>Steinernematidae</taxon>
        <taxon>Steinernema</taxon>
    </lineage>
</organism>
<evidence type="ECO:0000256" key="1">
    <source>
        <dbReference type="SAM" id="MobiDB-lite"/>
    </source>
</evidence>
<gene>
    <name evidence="2" type="ORF">QR680_005840</name>
</gene>
<keyword evidence="3" id="KW-1185">Reference proteome</keyword>
<accession>A0AA39HUU2</accession>
<dbReference type="EMBL" id="JAUCMV010000003">
    <property type="protein sequence ID" value="KAK0411779.1"/>
    <property type="molecule type" value="Genomic_DNA"/>
</dbReference>
<feature type="region of interest" description="Disordered" evidence="1">
    <location>
        <begin position="51"/>
        <end position="73"/>
    </location>
</feature>
<name>A0AA39HUU2_9BILA</name>